<keyword evidence="3" id="KW-1185">Reference proteome</keyword>
<accession>A0A3S5CIY1</accession>
<evidence type="ECO:0000313" key="3">
    <source>
        <dbReference type="Proteomes" id="UP000784294"/>
    </source>
</evidence>
<proteinExistence type="predicted"/>
<feature type="compositionally biased region" description="Pro residues" evidence="1">
    <location>
        <begin position="112"/>
        <end position="127"/>
    </location>
</feature>
<organism evidence="2 3">
    <name type="scientific">Protopolystoma xenopodis</name>
    <dbReference type="NCBI Taxonomy" id="117903"/>
    <lineage>
        <taxon>Eukaryota</taxon>
        <taxon>Metazoa</taxon>
        <taxon>Spiralia</taxon>
        <taxon>Lophotrochozoa</taxon>
        <taxon>Platyhelminthes</taxon>
        <taxon>Monogenea</taxon>
        <taxon>Polyopisthocotylea</taxon>
        <taxon>Polystomatidea</taxon>
        <taxon>Polystomatidae</taxon>
        <taxon>Protopolystoma</taxon>
    </lineage>
</organism>
<dbReference type="PRINTS" id="PR01217">
    <property type="entry name" value="PRICHEXTENSN"/>
</dbReference>
<protein>
    <submittedName>
        <fullName evidence="2">Uncharacterized protein</fullName>
    </submittedName>
</protein>
<sequence>MGFDKSRSQYSISTQESDTMKQMLQMIGFNNVAQGDVEFAVEFLKNAGSDVQQIKKEIERQPPNRVAPTVSTIRRTAPPPPQPLPITHGTVPGPQRPPNPYVLPGRQHPMAPVHPPPPPPPPPPQSVPPLRASRPHPPAPVAVPVPPVPPARVTPTKVFPSLPSVPDSASGLKVETSAMAPP</sequence>
<dbReference type="EMBL" id="CAAALY010072705">
    <property type="protein sequence ID" value="VEL25261.1"/>
    <property type="molecule type" value="Genomic_DNA"/>
</dbReference>
<feature type="region of interest" description="Disordered" evidence="1">
    <location>
        <begin position="55"/>
        <end position="182"/>
    </location>
</feature>
<dbReference type="Proteomes" id="UP000784294">
    <property type="component" value="Unassembled WGS sequence"/>
</dbReference>
<name>A0A3S5CIY1_9PLAT</name>
<dbReference type="AlphaFoldDB" id="A0A3S5CIY1"/>
<reference evidence="2" key="1">
    <citation type="submission" date="2018-11" db="EMBL/GenBank/DDBJ databases">
        <authorList>
            <consortium name="Pathogen Informatics"/>
        </authorList>
    </citation>
    <scope>NUCLEOTIDE SEQUENCE</scope>
</reference>
<gene>
    <name evidence="2" type="ORF">PXEA_LOCUS18701</name>
</gene>
<feature type="compositionally biased region" description="Pro residues" evidence="1">
    <location>
        <begin position="135"/>
        <end position="152"/>
    </location>
</feature>
<evidence type="ECO:0000256" key="1">
    <source>
        <dbReference type="SAM" id="MobiDB-lite"/>
    </source>
</evidence>
<feature type="non-terminal residue" evidence="2">
    <location>
        <position position="1"/>
    </location>
</feature>
<comment type="caution">
    <text evidence="2">The sequence shown here is derived from an EMBL/GenBank/DDBJ whole genome shotgun (WGS) entry which is preliminary data.</text>
</comment>
<evidence type="ECO:0000313" key="2">
    <source>
        <dbReference type="EMBL" id="VEL25261.1"/>
    </source>
</evidence>